<evidence type="ECO:0000256" key="3">
    <source>
        <dbReference type="ARBA" id="ARBA00023163"/>
    </source>
</evidence>
<dbReference type="Proteomes" id="UP001501578">
    <property type="component" value="Unassembled WGS sequence"/>
</dbReference>
<dbReference type="PANTHER" id="PTHR38465:SF2">
    <property type="entry name" value="HTH-TYPE TRANSCRIPTIONAL REGULATOR MMPR5"/>
    <property type="match status" value="1"/>
</dbReference>
<proteinExistence type="predicted"/>
<dbReference type="EMBL" id="BAAAHQ010000049">
    <property type="protein sequence ID" value="GAA0951311.1"/>
    <property type="molecule type" value="Genomic_DNA"/>
</dbReference>
<keyword evidence="6" id="KW-1185">Reference proteome</keyword>
<evidence type="ECO:0000313" key="6">
    <source>
        <dbReference type="Proteomes" id="UP001501578"/>
    </source>
</evidence>
<dbReference type="InterPro" id="IPR000835">
    <property type="entry name" value="HTH_MarR-typ"/>
</dbReference>
<dbReference type="Pfam" id="PF12802">
    <property type="entry name" value="MarR_2"/>
    <property type="match status" value="1"/>
</dbReference>
<dbReference type="InterPro" id="IPR052362">
    <property type="entry name" value="HTH-GbsR_regulator"/>
</dbReference>
<evidence type="ECO:0000259" key="4">
    <source>
        <dbReference type="Pfam" id="PF12802"/>
    </source>
</evidence>
<dbReference type="Gene3D" id="1.10.287.160">
    <property type="entry name" value="HR1 repeat"/>
    <property type="match status" value="1"/>
</dbReference>
<evidence type="ECO:0000256" key="2">
    <source>
        <dbReference type="ARBA" id="ARBA00023125"/>
    </source>
</evidence>
<gene>
    <name evidence="5" type="ORF">GCM10009560_71870</name>
</gene>
<dbReference type="InterPro" id="IPR036388">
    <property type="entry name" value="WH-like_DNA-bd_sf"/>
</dbReference>
<evidence type="ECO:0000313" key="5">
    <source>
        <dbReference type="EMBL" id="GAA0951311.1"/>
    </source>
</evidence>
<protein>
    <submittedName>
        <fullName evidence="5">MarR family transcriptional regulator</fullName>
    </submittedName>
</protein>
<reference evidence="5 6" key="1">
    <citation type="journal article" date="2019" name="Int. J. Syst. Evol. Microbiol.">
        <title>The Global Catalogue of Microorganisms (GCM) 10K type strain sequencing project: providing services to taxonomists for standard genome sequencing and annotation.</title>
        <authorList>
            <consortium name="The Broad Institute Genomics Platform"/>
            <consortium name="The Broad Institute Genome Sequencing Center for Infectious Disease"/>
            <person name="Wu L."/>
            <person name="Ma J."/>
        </authorList>
    </citation>
    <scope>NUCLEOTIDE SEQUENCE [LARGE SCALE GENOMIC DNA]</scope>
    <source>
        <strain evidence="5 6">JCM 11136</strain>
    </source>
</reference>
<dbReference type="PANTHER" id="PTHR38465">
    <property type="entry name" value="HTH-TYPE TRANSCRIPTIONAL REGULATOR MJ1563-RELATED"/>
    <property type="match status" value="1"/>
</dbReference>
<evidence type="ECO:0000256" key="1">
    <source>
        <dbReference type="ARBA" id="ARBA00023015"/>
    </source>
</evidence>
<keyword evidence="2" id="KW-0238">DNA-binding</keyword>
<organism evidence="5 6">
    <name type="scientific">Nonomuraea longicatena</name>
    <dbReference type="NCBI Taxonomy" id="83682"/>
    <lineage>
        <taxon>Bacteria</taxon>
        <taxon>Bacillati</taxon>
        <taxon>Actinomycetota</taxon>
        <taxon>Actinomycetes</taxon>
        <taxon>Streptosporangiales</taxon>
        <taxon>Streptosporangiaceae</taxon>
        <taxon>Nonomuraea</taxon>
    </lineage>
</organism>
<comment type="caution">
    <text evidence="5">The sequence shown here is derived from an EMBL/GenBank/DDBJ whole genome shotgun (WGS) entry which is preliminary data.</text>
</comment>
<dbReference type="RefSeq" id="WP_343954763.1">
    <property type="nucleotide sequence ID" value="NZ_BAAAHQ010000049.1"/>
</dbReference>
<name>A0ABN1R3B6_9ACTN</name>
<sequence>MIMSDSGYPRMAARVFAAVLVSDEGRRTAAELADELRVGASAISGAVKYLMSVGMLARERDPNERRDHYRIHESAWDGAMGPAGEIFRRLEEGAGEGVAVFGAGTAVGARLEEIQSFFAYLGAEVPRLLTRWSETRAAGSREPEATAPT</sequence>
<feature type="domain" description="HTH marR-type" evidence="4">
    <location>
        <begin position="6"/>
        <end position="66"/>
    </location>
</feature>
<keyword evidence="1" id="KW-0805">Transcription regulation</keyword>
<dbReference type="Gene3D" id="1.10.10.10">
    <property type="entry name" value="Winged helix-like DNA-binding domain superfamily/Winged helix DNA-binding domain"/>
    <property type="match status" value="1"/>
</dbReference>
<dbReference type="SUPFAM" id="SSF46785">
    <property type="entry name" value="Winged helix' DNA-binding domain"/>
    <property type="match status" value="1"/>
</dbReference>
<dbReference type="InterPro" id="IPR036390">
    <property type="entry name" value="WH_DNA-bd_sf"/>
</dbReference>
<accession>A0ABN1R3B6</accession>
<keyword evidence="3" id="KW-0804">Transcription</keyword>